<dbReference type="Gene3D" id="3.40.50.300">
    <property type="entry name" value="P-loop containing nucleotide triphosphate hydrolases"/>
    <property type="match status" value="1"/>
</dbReference>
<proteinExistence type="predicted"/>
<feature type="region of interest" description="Disordered" evidence="1">
    <location>
        <begin position="342"/>
        <end position="369"/>
    </location>
</feature>
<reference evidence="3 4" key="1">
    <citation type="submission" date="2019-09" db="EMBL/GenBank/DDBJ databases">
        <title>Bird 10,000 Genomes (B10K) Project - Family phase.</title>
        <authorList>
            <person name="Zhang G."/>
        </authorList>
    </citation>
    <scope>NUCLEOTIDE SEQUENCE [LARGE SCALE GENOMIC DNA]</scope>
    <source>
        <strain evidence="3">B10K-UC-030-53</strain>
    </source>
</reference>
<dbReference type="GO" id="GO:0016887">
    <property type="term" value="F:ATP hydrolysis activity"/>
    <property type="evidence" value="ECO:0007669"/>
    <property type="project" value="InterPro"/>
</dbReference>
<feature type="compositionally biased region" description="Basic residues" evidence="1">
    <location>
        <begin position="464"/>
        <end position="477"/>
    </location>
</feature>
<dbReference type="Gene3D" id="1.10.8.60">
    <property type="match status" value="1"/>
</dbReference>
<dbReference type="InterPro" id="IPR027417">
    <property type="entry name" value="P-loop_NTPase"/>
</dbReference>
<organism evidence="3 4">
    <name type="scientific">Promerops cafer</name>
    <name type="common">Cape sugarbird</name>
    <dbReference type="NCBI Taxonomy" id="254652"/>
    <lineage>
        <taxon>Eukaryota</taxon>
        <taxon>Metazoa</taxon>
        <taxon>Chordata</taxon>
        <taxon>Craniata</taxon>
        <taxon>Vertebrata</taxon>
        <taxon>Euteleostomi</taxon>
        <taxon>Archelosauria</taxon>
        <taxon>Archosauria</taxon>
        <taxon>Dinosauria</taxon>
        <taxon>Saurischia</taxon>
        <taxon>Theropoda</taxon>
        <taxon>Coelurosauria</taxon>
        <taxon>Aves</taxon>
        <taxon>Neognathae</taxon>
        <taxon>Neoaves</taxon>
        <taxon>Telluraves</taxon>
        <taxon>Australaves</taxon>
        <taxon>Passeriformes</taxon>
        <taxon>Passeroidea</taxon>
        <taxon>Nectariniidae</taxon>
        <taxon>Promerops</taxon>
    </lineage>
</organism>
<protein>
    <submittedName>
        <fullName evidence="3">DRC11 protein</fullName>
    </submittedName>
</protein>
<dbReference type="PANTHER" id="PTHR14690">
    <property type="entry name" value="IQ MOTIF CONTAINING WITH AAA DOMAIN 1"/>
    <property type="match status" value="1"/>
</dbReference>
<name>A0A7K6XXI5_9PASE</name>
<accession>A0A7K6XXI5</accession>
<feature type="region of interest" description="Disordered" evidence="1">
    <location>
        <begin position="447"/>
        <end position="480"/>
    </location>
</feature>
<evidence type="ECO:0000259" key="2">
    <source>
        <dbReference type="Pfam" id="PF00004"/>
    </source>
</evidence>
<dbReference type="SMART" id="SM00015">
    <property type="entry name" value="IQ"/>
    <property type="match status" value="1"/>
</dbReference>
<dbReference type="Proteomes" id="UP000587587">
    <property type="component" value="Unassembled WGS sequence"/>
</dbReference>
<gene>
    <name evidence="3" type="primary">Iqca1</name>
    <name evidence="3" type="ORF">PROCAF_R01396</name>
</gene>
<dbReference type="Pfam" id="PF00004">
    <property type="entry name" value="AAA"/>
    <property type="match status" value="1"/>
</dbReference>
<dbReference type="EMBL" id="VZSE01011980">
    <property type="protein sequence ID" value="NWX64038.1"/>
    <property type="molecule type" value="Genomic_DNA"/>
</dbReference>
<feature type="domain" description="ATPase AAA-type core" evidence="2">
    <location>
        <begin position="568"/>
        <end position="682"/>
    </location>
</feature>
<dbReference type="Pfam" id="PF00612">
    <property type="entry name" value="IQ"/>
    <property type="match status" value="1"/>
</dbReference>
<dbReference type="GO" id="GO:0005524">
    <property type="term" value="F:ATP binding"/>
    <property type="evidence" value="ECO:0007669"/>
    <property type="project" value="InterPro"/>
</dbReference>
<evidence type="ECO:0000313" key="4">
    <source>
        <dbReference type="Proteomes" id="UP000587587"/>
    </source>
</evidence>
<dbReference type="SUPFAM" id="SSF52540">
    <property type="entry name" value="P-loop containing nucleoside triphosphate hydrolases"/>
    <property type="match status" value="1"/>
</dbReference>
<dbReference type="InterPro" id="IPR003959">
    <property type="entry name" value="ATPase_AAA_core"/>
</dbReference>
<feature type="compositionally biased region" description="Basic and acidic residues" evidence="1">
    <location>
        <begin position="342"/>
        <end position="364"/>
    </location>
</feature>
<keyword evidence="4" id="KW-1185">Reference proteome</keyword>
<dbReference type="InterPro" id="IPR000048">
    <property type="entry name" value="IQ_motif_EF-hand-BS"/>
</dbReference>
<comment type="caution">
    <text evidence="3">The sequence shown here is derived from an EMBL/GenBank/DDBJ whole genome shotgun (WGS) entry which is preliminary data.</text>
</comment>
<evidence type="ECO:0000256" key="1">
    <source>
        <dbReference type="SAM" id="MobiDB-lite"/>
    </source>
</evidence>
<dbReference type="AlphaFoldDB" id="A0A7K6XXI5"/>
<dbReference type="PANTHER" id="PTHR14690:SF0">
    <property type="entry name" value="IQ MOTIF CONTAINING WITH AAA DOMAIN 1"/>
    <property type="match status" value="1"/>
</dbReference>
<dbReference type="PROSITE" id="PS50096">
    <property type="entry name" value="IQ"/>
    <property type="match status" value="1"/>
</dbReference>
<evidence type="ECO:0000313" key="3">
    <source>
        <dbReference type="EMBL" id="NWX64038.1"/>
    </source>
</evidence>
<sequence length="787" mass="89983">FPTSTYVKVWADTQRELDTMLQREREEFLQPEEDREKVKKMLATAYVQYLAIFRNLEEAYDHLIHQQKRAAVRQVLDGVIGRILEIKKEMVALENSECHHMDDVLMDLKRVPYDIEIPIPKYFIKENLRILQEREEYLHEILLNAGLLEQEPVKAMTLEEGIKVIQVAERARQGRARAAFMKRIYLEEKRQSKKEEGETGKNLDAAATCIQKVWRGHSQRRKTEKLREEEMIFLGMNSTEMINGTGSLPPDLETMSSLQKANVLQGEVRERQELSFRQELTETEGPHIKETLQDQITQCFLECRHITGRFPDYPPEKTGGSKAIFIEKHPEQVLEELAAKREAEKKEKEKNGKEDKAAAKEKKPPKVGKQVVDERWKMGPSNFLAILEEGSSQYQVFWANRDNRWDFLQDHDPELIKGGEREEVEAEIRVQQVDKVMQEKLLKVKQAVDGETGPQGKKAGKGDKGKKKKKTHRKPRKGGHENLMLSLACRTIDSLYQELAEEGLLIKVKNVNLSDYIGYYDCLRNIRRETGAQPMPSIPEVRQLVALYGILPLGSQTVHENAPLVKSLLLAGPPGVGKKMLVHAMCTETGANLFNLTPSNIAGKYPGRDGLIMMLHMILKVGKELQPSVVWIGNTERVFSKGAPKGEEEVNSKRLAKVLPQFLKALKPKDRVLLVGTTNRPFDANVGPFCKVYQKIILIPKPDYLTRSLWKHYILQHGGALTRLVNLHCLAQVSDGFTQGHIVDVVHTVLTELRLLQMARKPLRTAEFVTSLARHDPVYKEEEETFQ</sequence>
<feature type="non-terminal residue" evidence="3">
    <location>
        <position position="787"/>
    </location>
</feature>
<feature type="non-terminal residue" evidence="3">
    <location>
        <position position="1"/>
    </location>
</feature>
<dbReference type="InterPro" id="IPR052267">
    <property type="entry name" value="N-DRC_Component"/>
</dbReference>